<protein>
    <submittedName>
        <fullName evidence="2">Uncharacterized protein</fullName>
    </submittedName>
</protein>
<name>A0A4V3SBM4_9HYME</name>
<sequence>MRRNPSKPNVPIVSIIVMNIRTLFSVIYVVFYVNVLLVTKLRNTTYTEIIFLRIYPEIMVVVVQHVITKNFM</sequence>
<evidence type="ECO:0000313" key="2">
    <source>
        <dbReference type="EMBL" id="TGZ53164.1"/>
    </source>
</evidence>
<evidence type="ECO:0000313" key="3">
    <source>
        <dbReference type="Proteomes" id="UP000310200"/>
    </source>
</evidence>
<keyword evidence="1" id="KW-1133">Transmembrane helix</keyword>
<reference evidence="2 3" key="1">
    <citation type="journal article" date="2019" name="Philos. Trans. R. Soc. Lond., B, Biol. Sci.">
        <title>Ant behaviour and brain gene expression of defending hosts depend on the ecological success of the intruding social parasite.</title>
        <authorList>
            <person name="Kaur R."/>
            <person name="Stoldt M."/>
            <person name="Jongepier E."/>
            <person name="Feldmeyer B."/>
            <person name="Menzel F."/>
            <person name="Bornberg-Bauer E."/>
            <person name="Foitzik S."/>
        </authorList>
    </citation>
    <scope>NUCLEOTIDE SEQUENCE [LARGE SCALE GENOMIC DNA]</scope>
    <source>
        <tissue evidence="2">Whole body</tissue>
    </source>
</reference>
<organism evidence="2 3">
    <name type="scientific">Temnothorax longispinosus</name>
    <dbReference type="NCBI Taxonomy" id="300112"/>
    <lineage>
        <taxon>Eukaryota</taxon>
        <taxon>Metazoa</taxon>
        <taxon>Ecdysozoa</taxon>
        <taxon>Arthropoda</taxon>
        <taxon>Hexapoda</taxon>
        <taxon>Insecta</taxon>
        <taxon>Pterygota</taxon>
        <taxon>Neoptera</taxon>
        <taxon>Endopterygota</taxon>
        <taxon>Hymenoptera</taxon>
        <taxon>Apocrita</taxon>
        <taxon>Aculeata</taxon>
        <taxon>Formicoidea</taxon>
        <taxon>Formicidae</taxon>
        <taxon>Myrmicinae</taxon>
        <taxon>Temnothorax</taxon>
    </lineage>
</organism>
<gene>
    <name evidence="2" type="ORF">DBV15_01591</name>
</gene>
<accession>A0A4V3SBM4</accession>
<feature type="transmembrane region" description="Helical" evidence="1">
    <location>
        <begin position="50"/>
        <end position="67"/>
    </location>
</feature>
<proteinExistence type="predicted"/>
<evidence type="ECO:0000256" key="1">
    <source>
        <dbReference type="SAM" id="Phobius"/>
    </source>
</evidence>
<comment type="caution">
    <text evidence="2">The sequence shown here is derived from an EMBL/GenBank/DDBJ whole genome shotgun (WGS) entry which is preliminary data.</text>
</comment>
<keyword evidence="1" id="KW-0812">Transmembrane</keyword>
<dbReference type="Proteomes" id="UP000310200">
    <property type="component" value="Unassembled WGS sequence"/>
</dbReference>
<keyword evidence="3" id="KW-1185">Reference proteome</keyword>
<feature type="transmembrane region" description="Helical" evidence="1">
    <location>
        <begin position="12"/>
        <end position="38"/>
    </location>
</feature>
<dbReference type="EMBL" id="QBLH01001083">
    <property type="protein sequence ID" value="TGZ53164.1"/>
    <property type="molecule type" value="Genomic_DNA"/>
</dbReference>
<dbReference type="AlphaFoldDB" id="A0A4V3SBM4"/>
<keyword evidence="1" id="KW-0472">Membrane</keyword>